<proteinExistence type="predicted"/>
<dbReference type="Pfam" id="PF01244">
    <property type="entry name" value="Peptidase_M19"/>
    <property type="match status" value="1"/>
</dbReference>
<dbReference type="PANTHER" id="PTHR10443">
    <property type="entry name" value="MICROSOMAL DIPEPTIDASE"/>
    <property type="match status" value="1"/>
</dbReference>
<organism evidence="1">
    <name type="scientific">marine metagenome</name>
    <dbReference type="NCBI Taxonomy" id="408172"/>
    <lineage>
        <taxon>unclassified sequences</taxon>
        <taxon>metagenomes</taxon>
        <taxon>ecological metagenomes</taxon>
    </lineage>
</organism>
<dbReference type="Gene3D" id="3.20.20.140">
    <property type="entry name" value="Metal-dependent hydrolases"/>
    <property type="match status" value="1"/>
</dbReference>
<dbReference type="GO" id="GO:0070573">
    <property type="term" value="F:metallodipeptidase activity"/>
    <property type="evidence" value="ECO:0007669"/>
    <property type="project" value="InterPro"/>
</dbReference>
<reference evidence="1" key="1">
    <citation type="submission" date="2018-05" db="EMBL/GenBank/DDBJ databases">
        <authorList>
            <person name="Lanie J.A."/>
            <person name="Ng W.-L."/>
            <person name="Kazmierczak K.M."/>
            <person name="Andrzejewski T.M."/>
            <person name="Davidsen T.M."/>
            <person name="Wayne K.J."/>
            <person name="Tettelin H."/>
            <person name="Glass J.I."/>
            <person name="Rusch D."/>
            <person name="Podicherti R."/>
            <person name="Tsui H.-C.T."/>
            <person name="Winkler M.E."/>
        </authorList>
    </citation>
    <scope>NUCLEOTIDE SEQUENCE</scope>
</reference>
<dbReference type="GO" id="GO:0006508">
    <property type="term" value="P:proteolysis"/>
    <property type="evidence" value="ECO:0007669"/>
    <property type="project" value="InterPro"/>
</dbReference>
<sequence length="285" mass="31206">MDLHQELVVIDGLIVSNFSRSVFEDMRHGGVTAANCTCSVWEGFRATMDNIASWKRHFRDNDDLLLEVRTTTDIATAKDANKTGIILGFQNGAAFEENSGYVELFKQLGVGIVQLTYNTQNLIGTGCYEPDGGLSGYGHEIIAEMNRVGVLIDLSHVGPKTSEEAIKASVKPVTYSHCLPAGLKQHPRNKTDDQLKFIVEYGGFVGVTMFPPFLSRGVNSTVDDYVKAIDYVVNLVGVDHVGIGTDFTQGHGPDFFEWISRDKGHGRRLVELGEIVNPAGIRTIG</sequence>
<dbReference type="InterPro" id="IPR008257">
    <property type="entry name" value="Pept_M19"/>
</dbReference>
<feature type="non-terminal residue" evidence="1">
    <location>
        <position position="285"/>
    </location>
</feature>
<dbReference type="PROSITE" id="PS51365">
    <property type="entry name" value="RENAL_DIPEPTIDASE_2"/>
    <property type="match status" value="1"/>
</dbReference>
<evidence type="ECO:0000313" key="1">
    <source>
        <dbReference type="EMBL" id="SVB71097.1"/>
    </source>
</evidence>
<dbReference type="SUPFAM" id="SSF51556">
    <property type="entry name" value="Metallo-dependent hydrolases"/>
    <property type="match status" value="1"/>
</dbReference>
<dbReference type="AlphaFoldDB" id="A0A382G952"/>
<feature type="non-terminal residue" evidence="1">
    <location>
        <position position="1"/>
    </location>
</feature>
<dbReference type="PANTHER" id="PTHR10443:SF12">
    <property type="entry name" value="DIPEPTIDASE"/>
    <property type="match status" value="1"/>
</dbReference>
<dbReference type="InterPro" id="IPR032466">
    <property type="entry name" value="Metal_Hydrolase"/>
</dbReference>
<accession>A0A382G952</accession>
<dbReference type="EMBL" id="UINC01053952">
    <property type="protein sequence ID" value="SVB71097.1"/>
    <property type="molecule type" value="Genomic_DNA"/>
</dbReference>
<evidence type="ECO:0008006" key="2">
    <source>
        <dbReference type="Google" id="ProtNLM"/>
    </source>
</evidence>
<protein>
    <recommendedName>
        <fullName evidence="2">Peptidase M19</fullName>
    </recommendedName>
</protein>
<name>A0A382G952_9ZZZZ</name>
<gene>
    <name evidence="1" type="ORF">METZ01_LOCUS223951</name>
</gene>